<gene>
    <name evidence="2" type="ORF">GCM10022261_11090</name>
</gene>
<comment type="caution">
    <text evidence="2">The sequence shown here is derived from an EMBL/GenBank/DDBJ whole genome shotgun (WGS) entry which is preliminary data.</text>
</comment>
<keyword evidence="1" id="KW-1133">Transmembrane helix</keyword>
<feature type="transmembrane region" description="Helical" evidence="1">
    <location>
        <begin position="12"/>
        <end position="34"/>
    </location>
</feature>
<dbReference type="EMBL" id="BAABAZ010000004">
    <property type="protein sequence ID" value="GAA4283578.1"/>
    <property type="molecule type" value="Genomic_DNA"/>
</dbReference>
<evidence type="ECO:0000256" key="1">
    <source>
        <dbReference type="SAM" id="Phobius"/>
    </source>
</evidence>
<name>A0ABP8EHZ9_9MICO</name>
<sequence>MFVLGDRAVRLFFAAALVVVLTVASVPLLNVLVYSPARTVSRYLSAVENGDAARALGLLAAPETATTDALDAQVLANAPSLPHQIDIVDSEVEDSTATVTARYNLGNSSHESEFSLVKAGSAFGLYDRWLIRIDEWPRISLNVRGSQSAQINGVSAPVDRGPIPVLFPVAYDVGFNADYLRSEITRTELLNPGAVAEVTLHPAPTEELRQEVQRQVNAQLDTCAEAKTLLPAGCTFGYETNHQILGDVSWRVVRYPEVKLSSEGSELVVTETEAELEITGRYRDIVTAYESDFTERLSVELSASVRVTDGAVTVQPHEPGQLLG</sequence>
<evidence type="ECO:0000313" key="2">
    <source>
        <dbReference type="EMBL" id="GAA4283578.1"/>
    </source>
</evidence>
<reference evidence="3" key="1">
    <citation type="journal article" date="2019" name="Int. J. Syst. Evol. Microbiol.">
        <title>The Global Catalogue of Microorganisms (GCM) 10K type strain sequencing project: providing services to taxonomists for standard genome sequencing and annotation.</title>
        <authorList>
            <consortium name="The Broad Institute Genomics Platform"/>
            <consortium name="The Broad Institute Genome Sequencing Center for Infectious Disease"/>
            <person name="Wu L."/>
            <person name="Ma J."/>
        </authorList>
    </citation>
    <scope>NUCLEOTIDE SEQUENCE [LARGE SCALE GENOMIC DNA]</scope>
    <source>
        <strain evidence="3">JCM 17458</strain>
    </source>
</reference>
<evidence type="ECO:0000313" key="3">
    <source>
        <dbReference type="Proteomes" id="UP001501586"/>
    </source>
</evidence>
<keyword evidence="3" id="KW-1185">Reference proteome</keyword>
<dbReference type="Proteomes" id="UP001501586">
    <property type="component" value="Unassembled WGS sequence"/>
</dbReference>
<accession>A0ABP8EHZ9</accession>
<proteinExistence type="predicted"/>
<keyword evidence="1" id="KW-0472">Membrane</keyword>
<protein>
    <submittedName>
        <fullName evidence="2">Uncharacterized protein</fullName>
    </submittedName>
</protein>
<keyword evidence="1" id="KW-0812">Transmembrane</keyword>
<organism evidence="2 3">
    <name type="scientific">Brevibacterium daeguense</name>
    <dbReference type="NCBI Taxonomy" id="909936"/>
    <lineage>
        <taxon>Bacteria</taxon>
        <taxon>Bacillati</taxon>
        <taxon>Actinomycetota</taxon>
        <taxon>Actinomycetes</taxon>
        <taxon>Micrococcales</taxon>
        <taxon>Brevibacteriaceae</taxon>
        <taxon>Brevibacterium</taxon>
    </lineage>
</organism>